<protein>
    <submittedName>
        <fullName evidence="3">Uncharacterized protein</fullName>
    </submittedName>
</protein>
<organism evidence="3 4">
    <name type="scientific">Smittium simulii</name>
    <dbReference type="NCBI Taxonomy" id="133385"/>
    <lineage>
        <taxon>Eukaryota</taxon>
        <taxon>Fungi</taxon>
        <taxon>Fungi incertae sedis</taxon>
        <taxon>Zoopagomycota</taxon>
        <taxon>Kickxellomycotina</taxon>
        <taxon>Harpellomycetes</taxon>
        <taxon>Harpellales</taxon>
        <taxon>Legeriomycetaceae</taxon>
        <taxon>Smittium</taxon>
    </lineage>
</organism>
<evidence type="ECO:0000313" key="4">
    <source>
        <dbReference type="Proteomes" id="UP000245383"/>
    </source>
</evidence>
<accession>A0A2T9Y0F3</accession>
<evidence type="ECO:0000256" key="2">
    <source>
        <dbReference type="SAM" id="SignalP"/>
    </source>
</evidence>
<reference evidence="3 4" key="1">
    <citation type="journal article" date="2018" name="MBio">
        <title>Comparative Genomics Reveals the Core Gene Toolbox for the Fungus-Insect Symbiosis.</title>
        <authorList>
            <person name="Wang Y."/>
            <person name="Stata M."/>
            <person name="Wang W."/>
            <person name="Stajich J.E."/>
            <person name="White M.M."/>
            <person name="Moncalvo J.M."/>
        </authorList>
    </citation>
    <scope>NUCLEOTIDE SEQUENCE [LARGE SCALE GENOMIC DNA]</scope>
    <source>
        <strain evidence="3 4">SWE-8-4</strain>
    </source>
</reference>
<dbReference type="AlphaFoldDB" id="A0A2T9Y0F3"/>
<keyword evidence="2" id="KW-0732">Signal</keyword>
<evidence type="ECO:0000256" key="1">
    <source>
        <dbReference type="SAM" id="MobiDB-lite"/>
    </source>
</evidence>
<feature type="region of interest" description="Disordered" evidence="1">
    <location>
        <begin position="257"/>
        <end position="282"/>
    </location>
</feature>
<sequence length="282" mass="30199">MNKIFVLSAILSAVAAQITITNPTDSRIINEIREDYDDFVRVANAAIADLMTKNNVAAEAAKNALNGQTTVPVTYNESTIKALLTAAPQILQYPAVWNVIDSNDDGEALDADDLEIQLIINEIREEYDDFVRAANAAIAGLMTKNNVAAEAAKNALNGQTTVPVTYNESTIKALLTAAPQILQYPAVWNVIDSNDDGEALDADDLEIQLIINEIREEYDDFVRAANAAIAGLMTKNNVAAEAAKNALNDDLVFSIPSKSSSGVKTAKEASGGNISDQKSEPI</sequence>
<dbReference type="Proteomes" id="UP000245383">
    <property type="component" value="Unassembled WGS sequence"/>
</dbReference>
<evidence type="ECO:0000313" key="3">
    <source>
        <dbReference type="EMBL" id="PVU85810.1"/>
    </source>
</evidence>
<keyword evidence="4" id="KW-1185">Reference proteome</keyword>
<comment type="caution">
    <text evidence="3">The sequence shown here is derived from an EMBL/GenBank/DDBJ whole genome shotgun (WGS) entry which is preliminary data.</text>
</comment>
<proteinExistence type="predicted"/>
<gene>
    <name evidence="3" type="ORF">BB561_006896</name>
</gene>
<name>A0A2T9Y0F3_9FUNG</name>
<feature type="non-terminal residue" evidence="3">
    <location>
        <position position="282"/>
    </location>
</feature>
<dbReference type="EMBL" id="MBFR01000790">
    <property type="protein sequence ID" value="PVU85810.1"/>
    <property type="molecule type" value="Genomic_DNA"/>
</dbReference>
<feature type="chain" id="PRO_5015620090" evidence="2">
    <location>
        <begin position="17"/>
        <end position="282"/>
    </location>
</feature>
<feature type="signal peptide" evidence="2">
    <location>
        <begin position="1"/>
        <end position="16"/>
    </location>
</feature>